<gene>
    <name evidence="4" type="ORF">N7U68_03905</name>
</gene>
<dbReference type="Proteomes" id="UP001064087">
    <property type="component" value="Chromosome"/>
</dbReference>
<dbReference type="SMART" id="SM00062">
    <property type="entry name" value="PBPb"/>
    <property type="match status" value="1"/>
</dbReference>
<feature type="chain" id="PRO_5045425901" evidence="2">
    <location>
        <begin position="31"/>
        <end position="275"/>
    </location>
</feature>
<dbReference type="RefSeq" id="WP_263048292.1">
    <property type="nucleotide sequence ID" value="NZ_CP106738.1"/>
</dbReference>
<dbReference type="Pfam" id="PF00497">
    <property type="entry name" value="SBP_bac_3"/>
    <property type="match status" value="1"/>
</dbReference>
<dbReference type="InterPro" id="IPR006311">
    <property type="entry name" value="TAT_signal"/>
</dbReference>
<keyword evidence="5" id="KW-1185">Reference proteome</keyword>
<protein>
    <submittedName>
        <fullName evidence="4">Transporter substrate-binding domain-containing protein</fullName>
    </submittedName>
</protein>
<evidence type="ECO:0000256" key="1">
    <source>
        <dbReference type="ARBA" id="ARBA00022729"/>
    </source>
</evidence>
<dbReference type="Gene3D" id="3.40.190.10">
    <property type="entry name" value="Periplasmic binding protein-like II"/>
    <property type="match status" value="2"/>
</dbReference>
<dbReference type="PANTHER" id="PTHR35936:SF19">
    <property type="entry name" value="AMINO-ACID-BINDING PROTEIN YXEM-RELATED"/>
    <property type="match status" value="1"/>
</dbReference>
<dbReference type="InterPro" id="IPR001638">
    <property type="entry name" value="Solute-binding_3/MltF_N"/>
</dbReference>
<evidence type="ECO:0000313" key="5">
    <source>
        <dbReference type="Proteomes" id="UP001064087"/>
    </source>
</evidence>
<organism evidence="4 5">
    <name type="scientific">Roseovarius pelagicus</name>
    <dbReference type="NCBI Taxonomy" id="2980108"/>
    <lineage>
        <taxon>Bacteria</taxon>
        <taxon>Pseudomonadati</taxon>
        <taxon>Pseudomonadota</taxon>
        <taxon>Alphaproteobacteria</taxon>
        <taxon>Rhodobacterales</taxon>
        <taxon>Roseobacteraceae</taxon>
        <taxon>Roseovarius</taxon>
    </lineage>
</organism>
<reference evidence="4" key="1">
    <citation type="submission" date="2022-10" db="EMBL/GenBank/DDBJ databases">
        <title>Roseovarius pelagicus sp. nov., isolated from Arctic seawater.</title>
        <authorList>
            <person name="Hong Y.W."/>
            <person name="Hwang C.Y."/>
        </authorList>
    </citation>
    <scope>NUCLEOTIDE SEQUENCE</scope>
    <source>
        <strain evidence="4">HL-MP18</strain>
    </source>
</reference>
<proteinExistence type="predicted"/>
<dbReference type="SUPFAM" id="SSF53850">
    <property type="entry name" value="Periplasmic binding protein-like II"/>
    <property type="match status" value="1"/>
</dbReference>
<evidence type="ECO:0000259" key="3">
    <source>
        <dbReference type="SMART" id="SM00062"/>
    </source>
</evidence>
<sequence>MKYGRRTALIGAMVGLVGIATTLGGAPAQAQDATANSLLNEIQSRGVLRVGTTGDYYPMTFREVGKDEFVGHQIDAAREMAKDLGVEVEFVTTEWKTMITGIQAGRYDIAMSGTSMSLSRAKVVGMSTPWGINGFVPVVLRKNADQYASWDDLNSPDRTVGVTLGTTMEDYIRAELPNAEMRRVESPGNGWQEVLAGRSDYTVTTLVEASGLQERYEEIQMIFPEQARSALPMAFLTPIEDQIWLNYVNNWVLLKKQAGYFDALNETWGVVLLGD</sequence>
<feature type="signal peptide" evidence="2">
    <location>
        <begin position="1"/>
        <end position="30"/>
    </location>
</feature>
<evidence type="ECO:0000256" key="2">
    <source>
        <dbReference type="SAM" id="SignalP"/>
    </source>
</evidence>
<name>A0ABY6DCI1_9RHOB</name>
<dbReference type="PANTHER" id="PTHR35936">
    <property type="entry name" value="MEMBRANE-BOUND LYTIC MUREIN TRANSGLYCOSYLASE F"/>
    <property type="match status" value="1"/>
</dbReference>
<dbReference type="EMBL" id="CP106738">
    <property type="protein sequence ID" value="UXX83813.1"/>
    <property type="molecule type" value="Genomic_DNA"/>
</dbReference>
<evidence type="ECO:0000313" key="4">
    <source>
        <dbReference type="EMBL" id="UXX83813.1"/>
    </source>
</evidence>
<feature type="domain" description="Solute-binding protein family 3/N-terminal" evidence="3">
    <location>
        <begin position="47"/>
        <end position="272"/>
    </location>
</feature>
<accession>A0ABY6DCI1</accession>
<keyword evidence="1 2" id="KW-0732">Signal</keyword>
<dbReference type="PROSITE" id="PS51318">
    <property type="entry name" value="TAT"/>
    <property type="match status" value="1"/>
</dbReference>